<evidence type="ECO:0000313" key="2">
    <source>
        <dbReference type="EMBL" id="KIY50493.1"/>
    </source>
</evidence>
<dbReference type="AlphaFoldDB" id="A0A0D7AI22"/>
<dbReference type="PANTHER" id="PTHR11560">
    <property type="entry name" value="39S RIBOSOMAL PROTEIN L10, MITOCHONDRIAL"/>
    <property type="match status" value="1"/>
</dbReference>
<evidence type="ECO:0000313" key="3">
    <source>
        <dbReference type="Proteomes" id="UP000054144"/>
    </source>
</evidence>
<protein>
    <recommendedName>
        <fullName evidence="4">Ribosomal protein L10</fullName>
    </recommendedName>
</protein>
<dbReference type="Gene3D" id="3.30.70.1730">
    <property type="match status" value="1"/>
</dbReference>
<dbReference type="InterPro" id="IPR047865">
    <property type="entry name" value="Ribosomal_uL10_bac_type"/>
</dbReference>
<comment type="similarity">
    <text evidence="1">Belongs to the universal ribosomal protein uL10 family.</text>
</comment>
<keyword evidence="3" id="KW-1185">Reference proteome</keyword>
<organism evidence="2 3">
    <name type="scientific">Fistulina hepatica ATCC 64428</name>
    <dbReference type="NCBI Taxonomy" id="1128425"/>
    <lineage>
        <taxon>Eukaryota</taxon>
        <taxon>Fungi</taxon>
        <taxon>Dikarya</taxon>
        <taxon>Basidiomycota</taxon>
        <taxon>Agaricomycotina</taxon>
        <taxon>Agaricomycetes</taxon>
        <taxon>Agaricomycetidae</taxon>
        <taxon>Agaricales</taxon>
        <taxon>Fistulinaceae</taxon>
        <taxon>Fistulina</taxon>
    </lineage>
</organism>
<dbReference type="OrthoDB" id="360689at2759"/>
<evidence type="ECO:0008006" key="4">
    <source>
        <dbReference type="Google" id="ProtNLM"/>
    </source>
</evidence>
<dbReference type="Proteomes" id="UP000054144">
    <property type="component" value="Unassembled WGS sequence"/>
</dbReference>
<evidence type="ECO:0000256" key="1">
    <source>
        <dbReference type="ARBA" id="ARBA00008889"/>
    </source>
</evidence>
<dbReference type="EMBL" id="KN881675">
    <property type="protein sequence ID" value="KIY50493.1"/>
    <property type="molecule type" value="Genomic_DNA"/>
</dbReference>
<dbReference type="InterPro" id="IPR043141">
    <property type="entry name" value="Ribosomal_uL10-like_sf"/>
</dbReference>
<dbReference type="SUPFAM" id="SSF160369">
    <property type="entry name" value="Ribosomal protein L10-like"/>
    <property type="match status" value="2"/>
</dbReference>
<proteinExistence type="inferred from homology"/>
<sequence>MLPGLRQCSRRASAYIATSQPCRSYAISVKPAIKFPYLPEKRVFSGRKAFLYKWYRDMVDSSHVAPVLIFNHIDFTVEQLVRLRREINDASKRAMKPLLTPDSPPHASPTFTVVRSSILGATLRDYPKMRLRTIKEITEDVSGPMALLAFPTFEPTELAAVLRALDRAFPLLAPKTAEELKKEEQERNKDPVSPGKAVQRVRAVKTPQLKLVGAIIDRQIAIPDRVKEASTLPSLETLRKQIVGLLSAPSYNLAMVLSEAAGGQLARTLDGFRMSLEKGESPTRGSP</sequence>
<accession>A0A0D7AI22</accession>
<name>A0A0D7AI22_9AGAR</name>
<gene>
    <name evidence="2" type="ORF">FISHEDRAFT_38806</name>
</gene>
<reference evidence="2 3" key="1">
    <citation type="journal article" date="2015" name="Fungal Genet. Biol.">
        <title>Evolution of novel wood decay mechanisms in Agaricales revealed by the genome sequences of Fistulina hepatica and Cylindrobasidium torrendii.</title>
        <authorList>
            <person name="Floudas D."/>
            <person name="Held B.W."/>
            <person name="Riley R."/>
            <person name="Nagy L.G."/>
            <person name="Koehler G."/>
            <person name="Ransdell A.S."/>
            <person name="Younus H."/>
            <person name="Chow J."/>
            <person name="Chiniquy J."/>
            <person name="Lipzen A."/>
            <person name="Tritt A."/>
            <person name="Sun H."/>
            <person name="Haridas S."/>
            <person name="LaButti K."/>
            <person name="Ohm R.A."/>
            <person name="Kues U."/>
            <person name="Blanchette R.A."/>
            <person name="Grigoriev I.V."/>
            <person name="Minto R.E."/>
            <person name="Hibbett D.S."/>
        </authorList>
    </citation>
    <scope>NUCLEOTIDE SEQUENCE [LARGE SCALE GENOMIC DNA]</scope>
    <source>
        <strain evidence="2 3">ATCC 64428</strain>
    </source>
</reference>